<keyword evidence="2" id="KW-0472">Membrane</keyword>
<proteinExistence type="predicted"/>
<organism evidence="3 4">
    <name type="scientific">Xenorhabdus stockiae</name>
    <dbReference type="NCBI Taxonomy" id="351614"/>
    <lineage>
        <taxon>Bacteria</taxon>
        <taxon>Pseudomonadati</taxon>
        <taxon>Pseudomonadota</taxon>
        <taxon>Gammaproteobacteria</taxon>
        <taxon>Enterobacterales</taxon>
        <taxon>Morganellaceae</taxon>
        <taxon>Xenorhabdus</taxon>
    </lineage>
</organism>
<dbReference type="PANTHER" id="PTHR38043">
    <property type="entry name" value="PROTEIN HEMX"/>
    <property type="match status" value="1"/>
</dbReference>
<accession>A0A2D0KTL5</accession>
<dbReference type="InterPro" id="IPR007470">
    <property type="entry name" value="HemX"/>
</dbReference>
<evidence type="ECO:0000256" key="1">
    <source>
        <dbReference type="SAM" id="MobiDB-lite"/>
    </source>
</evidence>
<evidence type="ECO:0000256" key="2">
    <source>
        <dbReference type="SAM" id="Phobius"/>
    </source>
</evidence>
<name>A0A2D0KTL5_9GAMM</name>
<dbReference type="AlphaFoldDB" id="A0A2D0KTL5"/>
<feature type="compositionally biased region" description="Polar residues" evidence="1">
    <location>
        <begin position="379"/>
        <end position="393"/>
    </location>
</feature>
<dbReference type="EMBL" id="NJAJ01000006">
    <property type="protein sequence ID" value="PHM66780.1"/>
    <property type="molecule type" value="Genomic_DNA"/>
</dbReference>
<dbReference type="PANTHER" id="PTHR38043:SF1">
    <property type="entry name" value="PROTEIN HEMX"/>
    <property type="match status" value="1"/>
</dbReference>
<feature type="region of interest" description="Disordered" evidence="1">
    <location>
        <begin position="1"/>
        <end position="27"/>
    </location>
</feature>
<dbReference type="NCBIfam" id="NF008173">
    <property type="entry name" value="PRK10920.1"/>
    <property type="match status" value="1"/>
</dbReference>
<feature type="transmembrane region" description="Helical" evidence="2">
    <location>
        <begin position="29"/>
        <end position="53"/>
    </location>
</feature>
<sequence>MTEQKKSTNAVETQHPQQPEKAPRKSRNYGWVGSAISIAIALAVGAGGLYLYYHNKQQNEALRTANLNLQTQVASLIQQQSVDKQDADSKIEQLKQGLQKEGTKNQQQIQQVDNHMAELRDRVSAVTNSDVENWRLAQANFLVKMASRKIWGDQDIATAIALLKDADNSLADMNDSSLMPARSAIKTDMDTLSKIKQVDLDGIILNLNNLSNQVDNLPLVDKVEQGKPMDEDGKEISASLSDWRQNLSKSWHSFMDNFITIRPRDGSKEPLLAPKQEIYLRENIRSKLLIAAQAVPRRQIDTYRDSLESVSTWVNAYFDTSLPDTITFLEEVKALEKQPLSIEMPEQLSSQPILADLVRKRIYQPASQPLPGAQHQPKSENAPTQAETPVQEG</sequence>
<feature type="compositionally biased region" description="Polar residues" evidence="1">
    <location>
        <begin position="7"/>
        <end position="17"/>
    </location>
</feature>
<evidence type="ECO:0000313" key="3">
    <source>
        <dbReference type="EMBL" id="PHM66780.1"/>
    </source>
</evidence>
<feature type="region of interest" description="Disordered" evidence="1">
    <location>
        <begin position="365"/>
        <end position="393"/>
    </location>
</feature>
<comment type="caution">
    <text evidence="3">The sequence shown here is derived from an EMBL/GenBank/DDBJ whole genome shotgun (WGS) entry which is preliminary data.</text>
</comment>
<reference evidence="3 4" key="1">
    <citation type="journal article" date="2017" name="Nat. Microbiol.">
        <title>Natural product diversity associated with the nematode symbionts Photorhabdus and Xenorhabdus.</title>
        <authorList>
            <person name="Tobias N.J."/>
            <person name="Wolff H."/>
            <person name="Djahanschiri B."/>
            <person name="Grundmann F."/>
            <person name="Kronenwerth M."/>
            <person name="Shi Y.M."/>
            <person name="Simonyi S."/>
            <person name="Grun P."/>
            <person name="Shapiro-Ilan D."/>
            <person name="Pidot S.J."/>
            <person name="Stinear T.P."/>
            <person name="Ebersberger I."/>
            <person name="Bode H.B."/>
        </authorList>
    </citation>
    <scope>NUCLEOTIDE SEQUENCE [LARGE SCALE GENOMIC DNA]</scope>
    <source>
        <strain evidence="3 4">DSM 17904</strain>
    </source>
</reference>
<dbReference type="Pfam" id="PF04375">
    <property type="entry name" value="HemX"/>
    <property type="match status" value="1"/>
</dbReference>
<protein>
    <submittedName>
        <fullName evidence="3">Heme biosynthesis-like protein</fullName>
    </submittedName>
</protein>
<evidence type="ECO:0000313" key="4">
    <source>
        <dbReference type="Proteomes" id="UP000222366"/>
    </source>
</evidence>
<keyword evidence="4" id="KW-1185">Reference proteome</keyword>
<dbReference type="RefSeq" id="WP_099124152.1">
    <property type="nucleotide sequence ID" value="NZ_CAWNRH010000137.1"/>
</dbReference>
<dbReference type="Proteomes" id="UP000222366">
    <property type="component" value="Unassembled WGS sequence"/>
</dbReference>
<keyword evidence="2" id="KW-0812">Transmembrane</keyword>
<keyword evidence="2" id="KW-1133">Transmembrane helix</keyword>
<gene>
    <name evidence="3" type="ORF">Xsto_00797</name>
</gene>